<feature type="chain" id="PRO_5015579837" description="Auto-transporter adhesin head GIN domain-containing protein" evidence="1">
    <location>
        <begin position="20"/>
        <end position="222"/>
    </location>
</feature>
<dbReference type="RefSeq" id="WP_146133092.1">
    <property type="nucleotide sequence ID" value="NZ_PVTH01000003.1"/>
</dbReference>
<name>A0A2T0U6L2_9SPHI</name>
<dbReference type="AlphaFoldDB" id="A0A2T0U6L2"/>
<evidence type="ECO:0000256" key="1">
    <source>
        <dbReference type="SAM" id="SignalP"/>
    </source>
</evidence>
<evidence type="ECO:0000313" key="3">
    <source>
        <dbReference type="Proteomes" id="UP000238034"/>
    </source>
</evidence>
<dbReference type="OrthoDB" id="712387at2"/>
<organism evidence="2 3">
    <name type="scientific">Arcticibacter pallidicorallinus</name>
    <dbReference type="NCBI Taxonomy" id="1259464"/>
    <lineage>
        <taxon>Bacteria</taxon>
        <taxon>Pseudomonadati</taxon>
        <taxon>Bacteroidota</taxon>
        <taxon>Sphingobacteriia</taxon>
        <taxon>Sphingobacteriales</taxon>
        <taxon>Sphingobacteriaceae</taxon>
        <taxon>Arcticibacter</taxon>
    </lineage>
</organism>
<keyword evidence="1" id="KW-0732">Signal</keyword>
<dbReference type="EMBL" id="PVTH01000003">
    <property type="protein sequence ID" value="PRY53547.1"/>
    <property type="molecule type" value="Genomic_DNA"/>
</dbReference>
<protein>
    <recommendedName>
        <fullName evidence="4">Auto-transporter adhesin head GIN domain-containing protein</fullName>
    </recommendedName>
</protein>
<reference evidence="2 3" key="1">
    <citation type="submission" date="2018-03" db="EMBL/GenBank/DDBJ databases">
        <title>Genomic Encyclopedia of Type Strains, Phase III (KMG-III): the genomes of soil and plant-associated and newly described type strains.</title>
        <authorList>
            <person name="Whitman W."/>
        </authorList>
    </citation>
    <scope>NUCLEOTIDE SEQUENCE [LARGE SCALE GENOMIC DNA]</scope>
    <source>
        <strain evidence="2 3">CGMCC 1.9313</strain>
    </source>
</reference>
<gene>
    <name evidence="2" type="ORF">B0I27_10312</name>
</gene>
<proteinExistence type="predicted"/>
<evidence type="ECO:0000313" key="2">
    <source>
        <dbReference type="EMBL" id="PRY53547.1"/>
    </source>
</evidence>
<comment type="caution">
    <text evidence="2">The sequence shown here is derived from an EMBL/GenBank/DDBJ whole genome shotgun (WGS) entry which is preliminary data.</text>
</comment>
<dbReference type="Proteomes" id="UP000238034">
    <property type="component" value="Unassembled WGS sequence"/>
</dbReference>
<evidence type="ECO:0008006" key="4">
    <source>
        <dbReference type="Google" id="ProtNLM"/>
    </source>
</evidence>
<sequence>MMKRLVVLMGLLAPFLAGSQTKLKPKVIEIKKLVIDKRESYEFSSRDSSVSVFIDTLVMRPGAKISFFNKKEAQMVVRHAVIEKGAWIGGNDGRNNGTNIKLNINFAALKNLTINVAGQDAKSANRKFDNGNGGNVVINYLSSGVTPQIQTSKQSAYIEIENRGGGYRTNPQSDLAVIFGQIRSGSPGRPLGQLANGRVYSGGYGSDGKTTINPITSLGTVN</sequence>
<keyword evidence="3" id="KW-1185">Reference proteome</keyword>
<feature type="signal peptide" evidence="1">
    <location>
        <begin position="1"/>
        <end position="19"/>
    </location>
</feature>
<accession>A0A2T0U6L2</accession>